<evidence type="ECO:0000256" key="10">
    <source>
        <dbReference type="ARBA" id="ARBA00023114"/>
    </source>
</evidence>
<evidence type="ECO:0008006" key="19">
    <source>
        <dbReference type="Google" id="ProtNLM"/>
    </source>
</evidence>
<feature type="domain" description="Polysaccharide export protein N-terminal" evidence="15">
    <location>
        <begin position="76"/>
        <end position="148"/>
    </location>
</feature>
<keyword evidence="12" id="KW-0564">Palmitate</keyword>
<evidence type="ECO:0000256" key="12">
    <source>
        <dbReference type="ARBA" id="ARBA00023139"/>
    </source>
</evidence>
<comment type="subcellular location">
    <subcellularLocation>
        <location evidence="1">Cell outer membrane</location>
        <topology evidence="1">Multi-pass membrane protein</topology>
    </subcellularLocation>
</comment>
<evidence type="ECO:0000313" key="18">
    <source>
        <dbReference type="Proteomes" id="UP000663859"/>
    </source>
</evidence>
<keyword evidence="10" id="KW-0626">Porin</keyword>
<dbReference type="Pfam" id="PF02563">
    <property type="entry name" value="Poly_export"/>
    <property type="match status" value="1"/>
</dbReference>
<name>A0A8J2BQ96_9BACT</name>
<evidence type="ECO:0000256" key="5">
    <source>
        <dbReference type="ARBA" id="ARBA00022597"/>
    </source>
</evidence>
<feature type="domain" description="SLBB" evidence="16">
    <location>
        <begin position="153"/>
        <end position="234"/>
    </location>
</feature>
<dbReference type="GO" id="GO:0009279">
    <property type="term" value="C:cell outer membrane"/>
    <property type="evidence" value="ECO:0007669"/>
    <property type="project" value="UniProtKB-SubCell"/>
</dbReference>
<keyword evidence="11" id="KW-0472">Membrane</keyword>
<keyword evidence="4" id="KW-1134">Transmembrane beta strand</keyword>
<evidence type="ECO:0000256" key="9">
    <source>
        <dbReference type="ARBA" id="ARBA00023065"/>
    </source>
</evidence>
<sequence length="239" mass="26061">MDVPFRNGWTFVPKWVPGSRQIHFTGLIHLIVGSLTLLGAALGPMEVLGKETKGKSPLHLSSREPVVAGKQTGSLPGYAVRPGDLLRIHVFQEDDLDTEARVSEDGTIHFPLLGRVLVAGKTTHQVAAILKELLGKDYLVNPQVVVSVLESEQKITILGQVQKPGAYALPLERPLNLLEAIAMAGGYTRLADPGRITVKRKEGGKEKVYRVNAKAMAHREVEPFTVLPDDIITVPESLF</sequence>
<organism evidence="17 18">
    <name type="scientific">Candidatus Methylacidithermus pantelleriae</name>
    <dbReference type="NCBI Taxonomy" id="2744239"/>
    <lineage>
        <taxon>Bacteria</taxon>
        <taxon>Pseudomonadati</taxon>
        <taxon>Verrucomicrobiota</taxon>
        <taxon>Methylacidiphilae</taxon>
        <taxon>Methylacidiphilales</taxon>
        <taxon>Methylacidiphilaceae</taxon>
        <taxon>Candidatus Methylacidithermus</taxon>
    </lineage>
</organism>
<dbReference type="GO" id="GO:0046930">
    <property type="term" value="C:pore complex"/>
    <property type="evidence" value="ECO:0007669"/>
    <property type="project" value="UniProtKB-KW"/>
</dbReference>
<dbReference type="RefSeq" id="WP_174583542.1">
    <property type="nucleotide sequence ID" value="NZ_CAJNOB010000049.1"/>
</dbReference>
<reference evidence="17" key="1">
    <citation type="submission" date="2021-02" db="EMBL/GenBank/DDBJ databases">
        <authorList>
            <person name="Cremers G."/>
            <person name="Picone N."/>
        </authorList>
    </citation>
    <scope>NUCLEOTIDE SEQUENCE</scope>
    <source>
        <strain evidence="17">PQ17</strain>
    </source>
</reference>
<evidence type="ECO:0000256" key="8">
    <source>
        <dbReference type="ARBA" id="ARBA00023047"/>
    </source>
</evidence>
<dbReference type="GO" id="GO:0015159">
    <property type="term" value="F:polysaccharide transmembrane transporter activity"/>
    <property type="evidence" value="ECO:0007669"/>
    <property type="project" value="InterPro"/>
</dbReference>
<evidence type="ECO:0000256" key="11">
    <source>
        <dbReference type="ARBA" id="ARBA00023136"/>
    </source>
</evidence>
<dbReference type="GO" id="GO:0006811">
    <property type="term" value="P:monoatomic ion transport"/>
    <property type="evidence" value="ECO:0007669"/>
    <property type="project" value="UniProtKB-KW"/>
</dbReference>
<dbReference type="AlphaFoldDB" id="A0A8J2BQ96"/>
<dbReference type="EMBL" id="CAJNOB010000049">
    <property type="protein sequence ID" value="CAF0703256.1"/>
    <property type="molecule type" value="Genomic_DNA"/>
</dbReference>
<evidence type="ECO:0000256" key="2">
    <source>
        <dbReference type="ARBA" id="ARBA00009450"/>
    </source>
</evidence>
<evidence type="ECO:0000259" key="16">
    <source>
        <dbReference type="Pfam" id="PF22461"/>
    </source>
</evidence>
<keyword evidence="8" id="KW-0625">Polysaccharide transport</keyword>
<evidence type="ECO:0000256" key="7">
    <source>
        <dbReference type="ARBA" id="ARBA00022729"/>
    </source>
</evidence>
<comment type="caution">
    <text evidence="17">The sequence shown here is derived from an EMBL/GenBank/DDBJ whole genome shotgun (WGS) entry which is preliminary data.</text>
</comment>
<dbReference type="GO" id="GO:0015288">
    <property type="term" value="F:porin activity"/>
    <property type="evidence" value="ECO:0007669"/>
    <property type="project" value="UniProtKB-KW"/>
</dbReference>
<keyword evidence="9" id="KW-0406">Ion transport</keyword>
<dbReference type="InterPro" id="IPR049712">
    <property type="entry name" value="Poly_export"/>
</dbReference>
<evidence type="ECO:0000256" key="1">
    <source>
        <dbReference type="ARBA" id="ARBA00004571"/>
    </source>
</evidence>
<keyword evidence="6" id="KW-0812">Transmembrane</keyword>
<dbReference type="PANTHER" id="PTHR33619">
    <property type="entry name" value="POLYSACCHARIDE EXPORT PROTEIN GFCE-RELATED"/>
    <property type="match status" value="1"/>
</dbReference>
<keyword evidence="5" id="KW-0762">Sugar transport</keyword>
<evidence type="ECO:0000256" key="4">
    <source>
        <dbReference type="ARBA" id="ARBA00022452"/>
    </source>
</evidence>
<dbReference type="InterPro" id="IPR054765">
    <property type="entry name" value="SLBB_dom"/>
</dbReference>
<keyword evidence="14" id="KW-0449">Lipoprotein</keyword>
<gene>
    <name evidence="17" type="ORF">MPNT_530002</name>
</gene>
<comment type="similarity">
    <text evidence="2">Belongs to the BexD/CtrA/VexA family.</text>
</comment>
<evidence type="ECO:0000256" key="3">
    <source>
        <dbReference type="ARBA" id="ARBA00022448"/>
    </source>
</evidence>
<dbReference type="InterPro" id="IPR003715">
    <property type="entry name" value="Poly_export_N"/>
</dbReference>
<evidence type="ECO:0000256" key="13">
    <source>
        <dbReference type="ARBA" id="ARBA00023237"/>
    </source>
</evidence>
<evidence type="ECO:0000259" key="15">
    <source>
        <dbReference type="Pfam" id="PF02563"/>
    </source>
</evidence>
<keyword evidence="3" id="KW-0813">Transport</keyword>
<dbReference type="Proteomes" id="UP000663859">
    <property type="component" value="Unassembled WGS sequence"/>
</dbReference>
<keyword evidence="18" id="KW-1185">Reference proteome</keyword>
<dbReference type="Gene3D" id="3.30.1950.10">
    <property type="entry name" value="wza like domain"/>
    <property type="match status" value="1"/>
</dbReference>
<dbReference type="PANTHER" id="PTHR33619:SF3">
    <property type="entry name" value="POLYSACCHARIDE EXPORT PROTEIN GFCE-RELATED"/>
    <property type="match status" value="1"/>
</dbReference>
<keyword evidence="7" id="KW-0732">Signal</keyword>
<dbReference type="Pfam" id="PF22461">
    <property type="entry name" value="SLBB_2"/>
    <property type="match status" value="1"/>
</dbReference>
<proteinExistence type="inferred from homology"/>
<evidence type="ECO:0000256" key="14">
    <source>
        <dbReference type="ARBA" id="ARBA00023288"/>
    </source>
</evidence>
<protein>
    <recommendedName>
        <fullName evidence="19">Soluble ligand binding domain-containing protein</fullName>
    </recommendedName>
</protein>
<evidence type="ECO:0000313" key="17">
    <source>
        <dbReference type="EMBL" id="CAF0703256.1"/>
    </source>
</evidence>
<keyword evidence="13" id="KW-0998">Cell outer membrane</keyword>
<evidence type="ECO:0000256" key="6">
    <source>
        <dbReference type="ARBA" id="ARBA00022692"/>
    </source>
</evidence>
<accession>A0A8J2BQ96</accession>
<dbReference type="Gene3D" id="3.10.560.10">
    <property type="entry name" value="Outer membrane lipoprotein wza domain like"/>
    <property type="match status" value="1"/>
</dbReference>